<evidence type="ECO:0000313" key="4">
    <source>
        <dbReference type="EMBL" id="CAF4283186.1"/>
    </source>
</evidence>
<evidence type="ECO:0000313" key="3">
    <source>
        <dbReference type="EMBL" id="CAF1576876.1"/>
    </source>
</evidence>
<comment type="caution">
    <text evidence="3">The sequence shown here is derived from an EMBL/GenBank/DDBJ whole genome shotgun (WGS) entry which is preliminary data.</text>
</comment>
<keyword evidence="1" id="KW-0732">Signal</keyword>
<name>A0A815YZH9_9BILA</name>
<protein>
    <submittedName>
        <fullName evidence="3">Uncharacterized protein</fullName>
    </submittedName>
</protein>
<dbReference type="Proteomes" id="UP000682733">
    <property type="component" value="Unassembled WGS sequence"/>
</dbReference>
<dbReference type="Proteomes" id="UP000681722">
    <property type="component" value="Unassembled WGS sequence"/>
</dbReference>
<accession>A0A815YZH9</accession>
<reference evidence="3" key="1">
    <citation type="submission" date="2021-02" db="EMBL/GenBank/DDBJ databases">
        <authorList>
            <person name="Nowell W R."/>
        </authorList>
    </citation>
    <scope>NUCLEOTIDE SEQUENCE</scope>
</reference>
<sequence>MALLLLLLSILDDVIKQLNNSLPFSDPKLRNFVQYFETQWVLAVPSEYWSSGPVRLRTNNVIEDNHDDYSSTEVTAC</sequence>
<evidence type="ECO:0000256" key="1">
    <source>
        <dbReference type="SAM" id="SignalP"/>
    </source>
</evidence>
<dbReference type="Proteomes" id="UP000663829">
    <property type="component" value="Unassembled WGS sequence"/>
</dbReference>
<keyword evidence="6" id="KW-1185">Reference proteome</keyword>
<organism evidence="3 6">
    <name type="scientific">Didymodactylos carnosus</name>
    <dbReference type="NCBI Taxonomy" id="1234261"/>
    <lineage>
        <taxon>Eukaryota</taxon>
        <taxon>Metazoa</taxon>
        <taxon>Spiralia</taxon>
        <taxon>Gnathifera</taxon>
        <taxon>Rotifera</taxon>
        <taxon>Eurotatoria</taxon>
        <taxon>Bdelloidea</taxon>
        <taxon>Philodinida</taxon>
        <taxon>Philodinidae</taxon>
        <taxon>Didymodactylos</taxon>
    </lineage>
</organism>
<evidence type="ECO:0000313" key="6">
    <source>
        <dbReference type="Proteomes" id="UP000663829"/>
    </source>
</evidence>
<dbReference type="Proteomes" id="UP000677228">
    <property type="component" value="Unassembled WGS sequence"/>
</dbReference>
<dbReference type="EMBL" id="CAJOBA010055399">
    <property type="protein sequence ID" value="CAF4283186.1"/>
    <property type="molecule type" value="Genomic_DNA"/>
</dbReference>
<dbReference type="EMBL" id="CAJNOQ010030840">
    <property type="protein sequence ID" value="CAF1576876.1"/>
    <property type="molecule type" value="Genomic_DNA"/>
</dbReference>
<dbReference type="EMBL" id="CAJOBC010096737">
    <property type="protein sequence ID" value="CAF4442319.1"/>
    <property type="molecule type" value="Genomic_DNA"/>
</dbReference>
<dbReference type="EMBL" id="CAJNOK010033426">
    <property type="protein sequence ID" value="CAF1494096.1"/>
    <property type="molecule type" value="Genomic_DNA"/>
</dbReference>
<feature type="chain" id="PRO_5036229372" evidence="1">
    <location>
        <begin position="17"/>
        <end position="77"/>
    </location>
</feature>
<gene>
    <name evidence="3" type="ORF">GPM918_LOCUS40793</name>
    <name evidence="2" type="ORF">OVA965_LOCUS36638</name>
    <name evidence="5" type="ORF">SRO942_LOCUS41774</name>
    <name evidence="4" type="ORF">TMI583_LOCUS37656</name>
</gene>
<proteinExistence type="predicted"/>
<dbReference type="AlphaFoldDB" id="A0A815YZH9"/>
<evidence type="ECO:0000313" key="5">
    <source>
        <dbReference type="EMBL" id="CAF4442319.1"/>
    </source>
</evidence>
<feature type="signal peptide" evidence="1">
    <location>
        <begin position="1"/>
        <end position="16"/>
    </location>
</feature>
<evidence type="ECO:0000313" key="2">
    <source>
        <dbReference type="EMBL" id="CAF1494096.1"/>
    </source>
</evidence>